<dbReference type="OrthoDB" id="10250354at2759"/>
<keyword evidence="3" id="KW-1185">Reference proteome</keyword>
<dbReference type="Pfam" id="PF00226">
    <property type="entry name" value="DnaJ"/>
    <property type="match status" value="1"/>
</dbReference>
<dbReference type="InterPro" id="IPR001623">
    <property type="entry name" value="DnaJ_domain"/>
</dbReference>
<accession>A0A177EKJ4</accession>
<comment type="caution">
    <text evidence="2">The sequence shown here is derived from an EMBL/GenBank/DDBJ whole genome shotgun (WGS) entry which is preliminary data.</text>
</comment>
<proteinExistence type="predicted"/>
<dbReference type="VEuPathDB" id="MicrosporidiaDB:NEDG_00117"/>
<evidence type="ECO:0000313" key="3">
    <source>
        <dbReference type="Proteomes" id="UP000185944"/>
    </source>
</evidence>
<sequence>MPYERDPYAALSVHPQAPIAEIKKAYIKKVKETHPDSSNTLTADAFIAVQHAYAAILTRAERESPALLRTTEPYSVVTYTELLAGTFCRCGDVFSPSLLVGGTVECQSCSNFVEVAGGAAQT</sequence>
<feature type="domain" description="J" evidence="1">
    <location>
        <begin position="6"/>
        <end position="61"/>
    </location>
</feature>
<dbReference type="AlphaFoldDB" id="A0A177EKJ4"/>
<dbReference type="RefSeq" id="XP_067545243.1">
    <property type="nucleotide sequence ID" value="XM_067687535.1"/>
</dbReference>
<dbReference type="SUPFAM" id="SSF46565">
    <property type="entry name" value="Chaperone J-domain"/>
    <property type="match status" value="1"/>
</dbReference>
<dbReference type="GeneID" id="93646467"/>
<organism evidence="2 3">
    <name type="scientific">Nematocida displodere</name>
    <dbReference type="NCBI Taxonomy" id="1805483"/>
    <lineage>
        <taxon>Eukaryota</taxon>
        <taxon>Fungi</taxon>
        <taxon>Fungi incertae sedis</taxon>
        <taxon>Microsporidia</taxon>
        <taxon>Nematocida</taxon>
    </lineage>
</organism>
<gene>
    <name evidence="2" type="ORF">NEDG_00117</name>
</gene>
<dbReference type="Proteomes" id="UP000185944">
    <property type="component" value="Unassembled WGS sequence"/>
</dbReference>
<dbReference type="PROSITE" id="PS50076">
    <property type="entry name" value="DNAJ_2"/>
    <property type="match status" value="1"/>
</dbReference>
<name>A0A177EKJ4_9MICR</name>
<dbReference type="EMBL" id="LTDL01000014">
    <property type="protein sequence ID" value="OAG31642.1"/>
    <property type="molecule type" value="Genomic_DNA"/>
</dbReference>
<dbReference type="InterPro" id="IPR036869">
    <property type="entry name" value="J_dom_sf"/>
</dbReference>
<evidence type="ECO:0000313" key="2">
    <source>
        <dbReference type="EMBL" id="OAG31642.1"/>
    </source>
</evidence>
<dbReference type="CDD" id="cd06257">
    <property type="entry name" value="DnaJ"/>
    <property type="match status" value="1"/>
</dbReference>
<dbReference type="Gene3D" id="1.10.287.110">
    <property type="entry name" value="DnaJ domain"/>
    <property type="match status" value="1"/>
</dbReference>
<reference evidence="2 3" key="1">
    <citation type="submission" date="2016-02" db="EMBL/GenBank/DDBJ databases">
        <title>Discovery of a natural microsporidian pathogen with a broad tissue tropism in Caenorhabditis elegans.</title>
        <authorList>
            <person name="Luallen R.J."/>
            <person name="Reinke A.W."/>
            <person name="Tong L."/>
            <person name="Botts M.R."/>
            <person name="Felix M.-A."/>
            <person name="Troemel E.R."/>
        </authorList>
    </citation>
    <scope>NUCLEOTIDE SEQUENCE [LARGE SCALE GENOMIC DNA]</scope>
    <source>
        <strain evidence="2 3">JUm2807</strain>
    </source>
</reference>
<dbReference type="SMART" id="SM00271">
    <property type="entry name" value="DnaJ"/>
    <property type="match status" value="1"/>
</dbReference>
<protein>
    <recommendedName>
        <fullName evidence="1">J domain-containing protein</fullName>
    </recommendedName>
</protein>
<evidence type="ECO:0000259" key="1">
    <source>
        <dbReference type="PROSITE" id="PS50076"/>
    </source>
</evidence>